<comment type="caution">
    <text evidence="1">The sequence shown here is derived from an EMBL/GenBank/DDBJ whole genome shotgun (WGS) entry which is preliminary data.</text>
</comment>
<organism evidence="1">
    <name type="scientific">marine sediment metagenome</name>
    <dbReference type="NCBI Taxonomy" id="412755"/>
    <lineage>
        <taxon>unclassified sequences</taxon>
        <taxon>metagenomes</taxon>
        <taxon>ecological metagenomes</taxon>
    </lineage>
</organism>
<accession>X1J3N1</accession>
<protein>
    <submittedName>
        <fullName evidence="1">Uncharacterized protein</fullName>
    </submittedName>
</protein>
<reference evidence="1" key="1">
    <citation type="journal article" date="2014" name="Front. Microbiol.">
        <title>High frequency of phylogenetically diverse reductive dehalogenase-homologous genes in deep subseafloor sedimentary metagenomes.</title>
        <authorList>
            <person name="Kawai M."/>
            <person name="Futagami T."/>
            <person name="Toyoda A."/>
            <person name="Takaki Y."/>
            <person name="Nishi S."/>
            <person name="Hori S."/>
            <person name="Arai W."/>
            <person name="Tsubouchi T."/>
            <person name="Morono Y."/>
            <person name="Uchiyama I."/>
            <person name="Ito T."/>
            <person name="Fujiyama A."/>
            <person name="Inagaki F."/>
            <person name="Takami H."/>
        </authorList>
    </citation>
    <scope>NUCLEOTIDE SEQUENCE</scope>
    <source>
        <strain evidence="1">Expedition CK06-06</strain>
    </source>
</reference>
<dbReference type="EMBL" id="BARU01037660">
    <property type="protein sequence ID" value="GAH89326.1"/>
    <property type="molecule type" value="Genomic_DNA"/>
</dbReference>
<dbReference type="AlphaFoldDB" id="X1J3N1"/>
<proteinExistence type="predicted"/>
<evidence type="ECO:0000313" key="1">
    <source>
        <dbReference type="EMBL" id="GAH89326.1"/>
    </source>
</evidence>
<gene>
    <name evidence="1" type="ORF">S03H2_58639</name>
</gene>
<name>X1J3N1_9ZZZZ</name>
<feature type="non-terminal residue" evidence="1">
    <location>
        <position position="95"/>
    </location>
</feature>
<sequence>MNPKVEEYKKERARVLAIFPEAKHTVIPVPKPYRQYLSSYKDPWLASRMWMGRITAFAHELDIIRSDDEPTPEGEMAIIIALGFGNAFSLPAKAA</sequence>